<evidence type="ECO:0000313" key="3">
    <source>
        <dbReference type="Proteomes" id="UP000245539"/>
    </source>
</evidence>
<feature type="signal peptide" evidence="1">
    <location>
        <begin position="1"/>
        <end position="23"/>
    </location>
</feature>
<reference evidence="2 3" key="1">
    <citation type="submission" date="2018-05" db="EMBL/GenBank/DDBJ databases">
        <title>Leucothrix arctica sp. nov., isolated from Arctic seawater.</title>
        <authorList>
            <person name="Choi A."/>
            <person name="Baek K."/>
        </authorList>
    </citation>
    <scope>NUCLEOTIDE SEQUENCE [LARGE SCALE GENOMIC DNA]</scope>
    <source>
        <strain evidence="2 3">JCM 18388</strain>
    </source>
</reference>
<organism evidence="2 3">
    <name type="scientific">Leucothrix pacifica</name>
    <dbReference type="NCBI Taxonomy" id="1247513"/>
    <lineage>
        <taxon>Bacteria</taxon>
        <taxon>Pseudomonadati</taxon>
        <taxon>Pseudomonadota</taxon>
        <taxon>Gammaproteobacteria</taxon>
        <taxon>Thiotrichales</taxon>
        <taxon>Thiotrichaceae</taxon>
        <taxon>Leucothrix</taxon>
    </lineage>
</organism>
<dbReference type="RefSeq" id="WP_109839538.1">
    <property type="nucleotide sequence ID" value="NZ_QGKM01000083.1"/>
</dbReference>
<evidence type="ECO:0000256" key="1">
    <source>
        <dbReference type="SAM" id="SignalP"/>
    </source>
</evidence>
<dbReference type="EMBL" id="QGKM01000083">
    <property type="protein sequence ID" value="PWQ92578.1"/>
    <property type="molecule type" value="Genomic_DNA"/>
</dbReference>
<proteinExistence type="predicted"/>
<sequence>MNKTLFASSAILGMTLFCQAAFADSTKQITKEDLAALAQDYVLEYNEQAKPRRSALFAHILDSLTQSSTMAAADQTITTPALLMDLDEALADSAVL</sequence>
<comment type="caution">
    <text evidence="2">The sequence shown here is derived from an EMBL/GenBank/DDBJ whole genome shotgun (WGS) entry which is preliminary data.</text>
</comment>
<keyword evidence="1" id="KW-0732">Signal</keyword>
<dbReference type="Proteomes" id="UP000245539">
    <property type="component" value="Unassembled WGS sequence"/>
</dbReference>
<accession>A0A317C205</accession>
<dbReference type="OrthoDB" id="5629622at2"/>
<keyword evidence="3" id="KW-1185">Reference proteome</keyword>
<evidence type="ECO:0000313" key="2">
    <source>
        <dbReference type="EMBL" id="PWQ92578.1"/>
    </source>
</evidence>
<dbReference type="AlphaFoldDB" id="A0A317C205"/>
<name>A0A317C205_9GAMM</name>
<protein>
    <submittedName>
        <fullName evidence="2">Uncharacterized protein</fullName>
    </submittedName>
</protein>
<feature type="chain" id="PRO_5016371923" evidence="1">
    <location>
        <begin position="24"/>
        <end position="96"/>
    </location>
</feature>
<gene>
    <name evidence="2" type="ORF">DKW60_20545</name>
</gene>